<comment type="caution">
    <text evidence="4">Lacks conserved residue(s) required for the propagation of feature annotation.</text>
</comment>
<evidence type="ECO:0000259" key="5">
    <source>
        <dbReference type="Pfam" id="PF00082"/>
    </source>
</evidence>
<dbReference type="Pfam" id="PF00082">
    <property type="entry name" value="Peptidase_S8"/>
    <property type="match status" value="1"/>
</dbReference>
<dbReference type="GO" id="GO:0004252">
    <property type="term" value="F:serine-type endopeptidase activity"/>
    <property type="evidence" value="ECO:0007669"/>
    <property type="project" value="InterPro"/>
</dbReference>
<dbReference type="PROSITE" id="PS51892">
    <property type="entry name" value="SUBTILASE"/>
    <property type="match status" value="1"/>
</dbReference>
<dbReference type="GO" id="GO:0016485">
    <property type="term" value="P:protein processing"/>
    <property type="evidence" value="ECO:0007669"/>
    <property type="project" value="TreeGrafter"/>
</dbReference>
<dbReference type="OrthoDB" id="3530033at2"/>
<comment type="similarity">
    <text evidence="4">Belongs to the peptidase S8 family.</text>
</comment>
<accession>A0A269TK17</accession>
<comment type="caution">
    <text evidence="6">The sequence shown here is derived from an EMBL/GenBank/DDBJ whole genome shotgun (WGS) entry which is preliminary data.</text>
</comment>
<dbReference type="PROSITE" id="PS00138">
    <property type="entry name" value="SUBTILASE_SER"/>
    <property type="match status" value="1"/>
</dbReference>
<dbReference type="Proteomes" id="UP000216943">
    <property type="component" value="Unassembled WGS sequence"/>
</dbReference>
<evidence type="ECO:0000313" key="7">
    <source>
        <dbReference type="Proteomes" id="UP000216943"/>
    </source>
</evidence>
<evidence type="ECO:0000256" key="1">
    <source>
        <dbReference type="ARBA" id="ARBA00022670"/>
    </source>
</evidence>
<protein>
    <recommendedName>
        <fullName evidence="5">Peptidase S8/S53 domain-containing protein</fullName>
    </recommendedName>
</protein>
<keyword evidence="2" id="KW-0378">Hydrolase</keyword>
<feature type="domain" description="Peptidase S8/S53" evidence="5">
    <location>
        <begin position="1"/>
        <end position="191"/>
    </location>
</feature>
<dbReference type="RefSeq" id="WP_095334421.1">
    <property type="nucleotide sequence ID" value="NZ_NQNY01000001.1"/>
</dbReference>
<gene>
    <name evidence="6" type="ORF">CJJ23_00260</name>
</gene>
<dbReference type="PANTHER" id="PTHR42884:SF14">
    <property type="entry name" value="NEUROENDOCRINE CONVERTASE 1"/>
    <property type="match status" value="1"/>
</dbReference>
<evidence type="ECO:0000256" key="4">
    <source>
        <dbReference type="PROSITE-ProRule" id="PRU01240"/>
    </source>
</evidence>
<dbReference type="AlphaFoldDB" id="A0A269TK17"/>
<organism evidence="6 7">
    <name type="scientific">Mycoplasmopsis agassizii</name>
    <dbReference type="NCBI Taxonomy" id="33922"/>
    <lineage>
        <taxon>Bacteria</taxon>
        <taxon>Bacillati</taxon>
        <taxon>Mycoplasmatota</taxon>
        <taxon>Mycoplasmoidales</taxon>
        <taxon>Metamycoplasmataceae</taxon>
        <taxon>Mycoplasmopsis</taxon>
    </lineage>
</organism>
<name>A0A269TK17_9BACT</name>
<keyword evidence="3" id="KW-0720">Serine protease</keyword>
<dbReference type="InterPro" id="IPR036852">
    <property type="entry name" value="Peptidase_S8/S53_dom_sf"/>
</dbReference>
<dbReference type="InterPro" id="IPR023828">
    <property type="entry name" value="Peptidase_S8_Ser-AS"/>
</dbReference>
<sequence>MDWLVRSGVNIINNSWGNKQYMETINGQINIYGYNEASYYLDFLARKYGIVSVWSAGNTRDTNISSLNSAKLAQNVVVVGSTTLSGKELSKFSEYRSPTSNIITKPLVVAPGEEYEFFSSSDIKKKLNYKERGTSFSAPLVTGLISTLFRNNNHLIGRPEAVLAILTVGSKEIDGYSEKQSNGLNEKVGAGLVNYELMQEAANNVQTLTVSDYSKNQYIHLPYLRAGQKLSVSTAWLFDAGYLKNSEYAPSIPQAPEPKPTLDERWVNMSGISISWTGGYMFTKAEEEKQKYYKAISIWNKKQKEYSDGLAKYNEYQNDHSSLNSNKYKNEWNSIEYLKKKYGSDWYIPTDIDLRIEKLDTESNSWVEIVSSVTFTSNIEFIRREIKEDGQYRIHVSQFKDNKSKQNTKGAVTYVIQ</sequence>
<proteinExistence type="inferred from homology"/>
<evidence type="ECO:0000256" key="3">
    <source>
        <dbReference type="ARBA" id="ARBA00022825"/>
    </source>
</evidence>
<dbReference type="SUPFAM" id="SSF52743">
    <property type="entry name" value="Subtilisin-like"/>
    <property type="match status" value="1"/>
</dbReference>
<dbReference type="PANTHER" id="PTHR42884">
    <property type="entry name" value="PROPROTEIN CONVERTASE SUBTILISIN/KEXIN-RELATED"/>
    <property type="match status" value="1"/>
</dbReference>
<evidence type="ECO:0000256" key="2">
    <source>
        <dbReference type="ARBA" id="ARBA00022801"/>
    </source>
</evidence>
<reference evidence="7" key="1">
    <citation type="submission" date="2017-08" db="EMBL/GenBank/DDBJ databases">
        <authorList>
            <person name="Alvarez-Ponce D."/>
            <person name="Weitzman C.L."/>
            <person name="Tillett R.L."/>
            <person name="Sandmeier F.C."/>
            <person name="Tracy C.R."/>
        </authorList>
    </citation>
    <scope>NUCLEOTIDE SEQUENCE [LARGE SCALE GENOMIC DNA]</scope>
    <source>
        <strain evidence="7">723</strain>
    </source>
</reference>
<evidence type="ECO:0000313" key="6">
    <source>
        <dbReference type="EMBL" id="PAK21764.1"/>
    </source>
</evidence>
<dbReference type="Gene3D" id="3.40.50.200">
    <property type="entry name" value="Peptidase S8/S53 domain"/>
    <property type="match status" value="1"/>
</dbReference>
<keyword evidence="1" id="KW-0645">Protease</keyword>
<dbReference type="EMBL" id="NQNY01000001">
    <property type="protein sequence ID" value="PAK21764.1"/>
    <property type="molecule type" value="Genomic_DNA"/>
</dbReference>
<dbReference type="GO" id="GO:0016020">
    <property type="term" value="C:membrane"/>
    <property type="evidence" value="ECO:0007669"/>
    <property type="project" value="TreeGrafter"/>
</dbReference>
<dbReference type="InterPro" id="IPR000209">
    <property type="entry name" value="Peptidase_S8/S53_dom"/>
</dbReference>